<feature type="active site" description="Tele-AMP-histidine intermediate" evidence="1">
    <location>
        <position position="103"/>
    </location>
</feature>
<dbReference type="PANTHER" id="PTHR46648">
    <property type="entry name" value="HIT FAMILY PROTEIN 1"/>
    <property type="match status" value="1"/>
</dbReference>
<keyword evidence="6" id="KW-1185">Reference proteome</keyword>
<dbReference type="PROSITE" id="PS00892">
    <property type="entry name" value="HIT_1"/>
    <property type="match status" value="1"/>
</dbReference>
<sequence length="182" mass="20633">MVEKCLFCQIVNHEKAAFIIAENEKALAILDAFPVSDGHTLIITKEHFPNLATVDAKSWEYLLPLIQEIINNLSNAKLSIPPQGFNIISNMNEIAYQSIPHLHLHIIPKYEKDQGFIWNSQSQLKYSLLEMAQNGGEDVNCHLLPKPTPPDQSLTEEDKKKIAFYDDLEKFFKGSIPSDLKS</sequence>
<evidence type="ECO:0000313" key="6">
    <source>
        <dbReference type="Proteomes" id="UP000789396"/>
    </source>
</evidence>
<dbReference type="AlphaFoldDB" id="A0A9N9GNS6"/>
<dbReference type="InterPro" id="IPR011146">
    <property type="entry name" value="HIT-like"/>
</dbReference>
<dbReference type="PROSITE" id="PS51084">
    <property type="entry name" value="HIT_2"/>
    <property type="match status" value="1"/>
</dbReference>
<evidence type="ECO:0000313" key="5">
    <source>
        <dbReference type="EMBL" id="CAG8615273.1"/>
    </source>
</evidence>
<dbReference type="OrthoDB" id="672793at2759"/>
<dbReference type="GO" id="GO:0003824">
    <property type="term" value="F:catalytic activity"/>
    <property type="evidence" value="ECO:0007669"/>
    <property type="project" value="InterPro"/>
</dbReference>
<evidence type="ECO:0000256" key="1">
    <source>
        <dbReference type="PIRSR" id="PIRSR601310-1"/>
    </source>
</evidence>
<name>A0A9N9GNS6_9GLOM</name>
<dbReference type="PRINTS" id="PR00332">
    <property type="entry name" value="HISTRIAD"/>
</dbReference>
<dbReference type="Proteomes" id="UP000789396">
    <property type="component" value="Unassembled WGS sequence"/>
</dbReference>
<dbReference type="InterPro" id="IPR001310">
    <property type="entry name" value="Histidine_triad_HIT"/>
</dbReference>
<gene>
    <name evidence="5" type="ORF">RFULGI_LOCUS7142</name>
</gene>
<evidence type="ECO:0000256" key="2">
    <source>
        <dbReference type="PIRSR" id="PIRSR601310-3"/>
    </source>
</evidence>
<comment type="caution">
    <text evidence="5">The sequence shown here is derived from an EMBL/GenBank/DDBJ whole genome shotgun (WGS) entry which is preliminary data.</text>
</comment>
<proteinExistence type="predicted"/>
<dbReference type="Pfam" id="PF01230">
    <property type="entry name" value="HIT"/>
    <property type="match status" value="1"/>
</dbReference>
<protein>
    <submittedName>
        <fullName evidence="5">5794_t:CDS:1</fullName>
    </submittedName>
</protein>
<feature type="domain" description="HIT" evidence="4">
    <location>
        <begin position="6"/>
        <end position="116"/>
    </location>
</feature>
<dbReference type="GO" id="GO:0009117">
    <property type="term" value="P:nucleotide metabolic process"/>
    <property type="evidence" value="ECO:0007669"/>
    <property type="project" value="TreeGrafter"/>
</dbReference>
<evidence type="ECO:0000256" key="3">
    <source>
        <dbReference type="PROSITE-ProRule" id="PRU00464"/>
    </source>
</evidence>
<feature type="non-terminal residue" evidence="5">
    <location>
        <position position="182"/>
    </location>
</feature>
<dbReference type="EMBL" id="CAJVPZ010010020">
    <property type="protein sequence ID" value="CAG8615273.1"/>
    <property type="molecule type" value="Genomic_DNA"/>
</dbReference>
<accession>A0A9N9GNS6</accession>
<dbReference type="InterPro" id="IPR019808">
    <property type="entry name" value="Histidine_triad_CS"/>
</dbReference>
<organism evidence="5 6">
    <name type="scientific">Racocetra fulgida</name>
    <dbReference type="NCBI Taxonomy" id="60492"/>
    <lineage>
        <taxon>Eukaryota</taxon>
        <taxon>Fungi</taxon>
        <taxon>Fungi incertae sedis</taxon>
        <taxon>Mucoromycota</taxon>
        <taxon>Glomeromycotina</taxon>
        <taxon>Glomeromycetes</taxon>
        <taxon>Diversisporales</taxon>
        <taxon>Gigasporaceae</taxon>
        <taxon>Racocetra</taxon>
    </lineage>
</organism>
<evidence type="ECO:0000259" key="4">
    <source>
        <dbReference type="PROSITE" id="PS51084"/>
    </source>
</evidence>
<feature type="short sequence motif" description="Histidine triad motif" evidence="2 3">
    <location>
        <begin position="101"/>
        <end position="105"/>
    </location>
</feature>
<dbReference type="PANTHER" id="PTHR46648:SF1">
    <property type="entry name" value="ADENOSINE 5'-MONOPHOSPHORAMIDASE HNT1"/>
    <property type="match status" value="1"/>
</dbReference>
<dbReference type="SUPFAM" id="SSF54197">
    <property type="entry name" value="HIT-like"/>
    <property type="match status" value="1"/>
</dbReference>
<dbReference type="InterPro" id="IPR036265">
    <property type="entry name" value="HIT-like_sf"/>
</dbReference>
<dbReference type="Gene3D" id="3.30.428.10">
    <property type="entry name" value="HIT-like"/>
    <property type="match status" value="1"/>
</dbReference>
<reference evidence="5" key="1">
    <citation type="submission" date="2021-06" db="EMBL/GenBank/DDBJ databases">
        <authorList>
            <person name="Kallberg Y."/>
            <person name="Tangrot J."/>
            <person name="Rosling A."/>
        </authorList>
    </citation>
    <scope>NUCLEOTIDE SEQUENCE</scope>
    <source>
        <strain evidence="5">IN212</strain>
    </source>
</reference>